<dbReference type="PROSITE" id="PS00498">
    <property type="entry name" value="TYROSINASE_2"/>
    <property type="match status" value="1"/>
</dbReference>
<comment type="caution">
    <text evidence="5">The sequence shown here is derived from an EMBL/GenBank/DDBJ whole genome shotgun (WGS) entry which is preliminary data.</text>
</comment>
<dbReference type="GO" id="GO:0016491">
    <property type="term" value="F:oxidoreductase activity"/>
    <property type="evidence" value="ECO:0007669"/>
    <property type="project" value="InterPro"/>
</dbReference>
<dbReference type="SUPFAM" id="SSF48056">
    <property type="entry name" value="Di-copper centre-containing domain"/>
    <property type="match status" value="1"/>
</dbReference>
<keyword evidence="2" id="KW-0186">Copper</keyword>
<dbReference type="InterPro" id="IPR000772">
    <property type="entry name" value="Ricin_B_lectin"/>
</dbReference>
<dbReference type="SUPFAM" id="SSF50370">
    <property type="entry name" value="Ricin B-like lectins"/>
    <property type="match status" value="3"/>
</dbReference>
<dbReference type="PANTHER" id="PTHR11474">
    <property type="entry name" value="TYROSINASE FAMILY MEMBER"/>
    <property type="match status" value="1"/>
</dbReference>
<feature type="region of interest" description="Disordered" evidence="3">
    <location>
        <begin position="320"/>
        <end position="393"/>
    </location>
</feature>
<dbReference type="InterPro" id="IPR002227">
    <property type="entry name" value="Tyrosinase_Cu-bd"/>
</dbReference>
<dbReference type="CDD" id="cd00161">
    <property type="entry name" value="beta-trefoil_Ricin-like"/>
    <property type="match status" value="1"/>
</dbReference>
<dbReference type="InterPro" id="IPR050316">
    <property type="entry name" value="Tyrosinase/Hemocyanin"/>
</dbReference>
<dbReference type="InterPro" id="IPR035992">
    <property type="entry name" value="Ricin_B-like_lectins"/>
</dbReference>
<evidence type="ECO:0000256" key="3">
    <source>
        <dbReference type="SAM" id="MobiDB-lite"/>
    </source>
</evidence>
<organism evidence="5 6">
    <name type="scientific">Chytriomyces confervae</name>
    <dbReference type="NCBI Taxonomy" id="246404"/>
    <lineage>
        <taxon>Eukaryota</taxon>
        <taxon>Fungi</taxon>
        <taxon>Fungi incertae sedis</taxon>
        <taxon>Chytridiomycota</taxon>
        <taxon>Chytridiomycota incertae sedis</taxon>
        <taxon>Chytridiomycetes</taxon>
        <taxon>Chytridiales</taxon>
        <taxon>Chytriomycetaceae</taxon>
        <taxon>Chytriomyces</taxon>
    </lineage>
</organism>
<evidence type="ECO:0000256" key="2">
    <source>
        <dbReference type="ARBA" id="ARBA00023008"/>
    </source>
</evidence>
<dbReference type="PRINTS" id="PR00092">
    <property type="entry name" value="TYROSINASE"/>
</dbReference>
<feature type="domain" description="Tyrosinase copper-binding" evidence="4">
    <location>
        <begin position="743"/>
        <end position="754"/>
    </location>
</feature>
<accession>A0A507F875</accession>
<protein>
    <recommendedName>
        <fullName evidence="4">Tyrosinase copper-binding domain-containing protein</fullName>
    </recommendedName>
</protein>
<dbReference type="EMBL" id="QEAP01000224">
    <property type="protein sequence ID" value="TPX72491.1"/>
    <property type="molecule type" value="Genomic_DNA"/>
</dbReference>
<keyword evidence="1" id="KW-0479">Metal-binding</keyword>
<sequence length="951" mass="103664">MKARTSRRRSSVSLLLSVCMSDLKAPWAVLLLALALQSSATNVGTLRVGSNLCWQSNHGNAFISVRPCNKSDTQQMWSLVSSKRITRVSTSSRLDYRIESLSHESCVTIAESSDAETGVSMLPCLDTESRQLFDLFDGQISSRVSGKCLMESSGQGRLIESACRMQHEPVIKRDDNVNGFSGSIKASNGQCLTRQADSTISSTECSSSDSQKFVIIPFGANVFVKSPDYDWCLEISGSDVVMNECSGDPVSAKSQQFTTANRKDDLTVSLQNAHSGLCLDILTDDIESQGRLKQWLCNDHATQLFTLAGEIMVWTTSTSTSTTTSTKTTTTSSTTSKTTSTSSTTSKTTTTSTSTRTTTTSTKTTTTSLTSTTSTSTTSTTQSTTTTTTTFSPTSTAVMPVDKMLIQSDVLMFGTYPACWEVGSQKNVVAAICDQSNINQWWSLSFAQLVHTDSSGTLTCAGASKSNLGAPITVTPCGISTSQSFFFHPDSKKIRVAQTYNCVSIKANNSIVVDTCSDSTESNQTFIASNPSLMFPPPIKSGCSSYTERKEWRDLKMEERQAFVSALQGVRKLPSTAGRRSYFDDLVAVHATLLDFIHGNPSFWPWHRHYMQLFEDALQKVDASVTLPYWDWGFDGSAPLKNTDIFGPGDTQFGTRGDSTKSYPTCLKDGLAKSWTSMFNQCASRNYSQDTVVYDDGYMMPLVLKTSDFESFAKAAEAAHNVIHFYIGGAQGDLYFIDLSTNDPLFFIHHANVDRYWNLWQKHHPNSAGSYSGSVMLPPGSQNRESLQLTDIMPGFNVPASTAMFSDAGNGYCIKYIPYSQSQQSIAASDMPPLSYPTSTVTTTGSVVPTPGQVSPKRRSKDAVPPIPDDWEMFSSFRSGEGYLYSEVGMMAMKEAMVRRIHEGEMELARVAADFDALLALAGDSGGIQARVDVIRGLIAELHATPPPLLE</sequence>
<dbReference type="Gene3D" id="1.10.1280.10">
    <property type="entry name" value="Di-copper center containing domain from catechol oxidase"/>
    <property type="match status" value="1"/>
</dbReference>
<dbReference type="PANTHER" id="PTHR11474:SF126">
    <property type="entry name" value="TYROSINASE-LIKE PROTEIN TYR-1-RELATED"/>
    <property type="match status" value="1"/>
</dbReference>
<reference evidence="5 6" key="1">
    <citation type="journal article" date="2019" name="Sci. Rep.">
        <title>Comparative genomics of chytrid fungi reveal insights into the obligate biotrophic and pathogenic lifestyle of Synchytrium endobioticum.</title>
        <authorList>
            <person name="van de Vossenberg B.T.L.H."/>
            <person name="Warris S."/>
            <person name="Nguyen H.D.T."/>
            <person name="van Gent-Pelzer M.P.E."/>
            <person name="Joly D.L."/>
            <person name="van de Geest H.C."/>
            <person name="Bonants P.J.M."/>
            <person name="Smith D.S."/>
            <person name="Levesque C.A."/>
            <person name="van der Lee T.A.J."/>
        </authorList>
    </citation>
    <scope>NUCLEOTIDE SEQUENCE [LARGE SCALE GENOMIC DNA]</scope>
    <source>
        <strain evidence="5 6">CBS 675.73</strain>
    </source>
</reference>
<name>A0A507F875_9FUNG</name>
<dbReference type="InterPro" id="IPR008922">
    <property type="entry name" value="Di-copper_centre_dom_sf"/>
</dbReference>
<dbReference type="Pfam" id="PF00264">
    <property type="entry name" value="Tyrosinase"/>
    <property type="match status" value="1"/>
</dbReference>
<dbReference type="PROSITE" id="PS50231">
    <property type="entry name" value="RICIN_B_LECTIN"/>
    <property type="match status" value="3"/>
</dbReference>
<dbReference type="AlphaFoldDB" id="A0A507F875"/>
<dbReference type="SMART" id="SM00458">
    <property type="entry name" value="RICIN"/>
    <property type="match status" value="3"/>
</dbReference>
<dbReference type="Gene3D" id="2.80.10.50">
    <property type="match status" value="3"/>
</dbReference>
<evidence type="ECO:0000259" key="4">
    <source>
        <dbReference type="PROSITE" id="PS00498"/>
    </source>
</evidence>
<dbReference type="STRING" id="246404.A0A507F875"/>
<keyword evidence="6" id="KW-1185">Reference proteome</keyword>
<dbReference type="Proteomes" id="UP000320333">
    <property type="component" value="Unassembled WGS sequence"/>
</dbReference>
<gene>
    <name evidence="5" type="ORF">CcCBS67573_g05839</name>
</gene>
<dbReference type="Pfam" id="PF00652">
    <property type="entry name" value="Ricin_B_lectin"/>
    <property type="match status" value="2"/>
</dbReference>
<evidence type="ECO:0000313" key="5">
    <source>
        <dbReference type="EMBL" id="TPX72491.1"/>
    </source>
</evidence>
<feature type="compositionally biased region" description="Low complexity" evidence="3">
    <location>
        <begin position="838"/>
        <end position="852"/>
    </location>
</feature>
<dbReference type="GO" id="GO:0046872">
    <property type="term" value="F:metal ion binding"/>
    <property type="evidence" value="ECO:0007669"/>
    <property type="project" value="UniProtKB-KW"/>
</dbReference>
<evidence type="ECO:0000313" key="6">
    <source>
        <dbReference type="Proteomes" id="UP000320333"/>
    </source>
</evidence>
<dbReference type="OrthoDB" id="6132182at2759"/>
<feature type="region of interest" description="Disordered" evidence="3">
    <location>
        <begin position="838"/>
        <end position="865"/>
    </location>
</feature>
<evidence type="ECO:0000256" key="1">
    <source>
        <dbReference type="ARBA" id="ARBA00022723"/>
    </source>
</evidence>
<proteinExistence type="predicted"/>